<dbReference type="InterPro" id="IPR029044">
    <property type="entry name" value="Nucleotide-diphossugar_trans"/>
</dbReference>
<dbReference type="PANTHER" id="PTHR22916:SF3">
    <property type="entry name" value="UDP-GLCNAC:BETAGAL BETA-1,3-N-ACETYLGLUCOSAMINYLTRANSFERASE-LIKE PROTEIN 1"/>
    <property type="match status" value="1"/>
</dbReference>
<dbReference type="GO" id="GO:0016758">
    <property type="term" value="F:hexosyltransferase activity"/>
    <property type="evidence" value="ECO:0007669"/>
    <property type="project" value="UniProtKB-ARBA"/>
</dbReference>
<sequence>MELVSIIMPCFNNEATIKESINSVISQSYKYWELIIINDNSTDDSQKIINDYVNSDERIKLITNKKNIGAGGSRNKGIEIANGRFIAFLDADDVWLPEKLAKQIKFMIDGNYALTYSYYQKFDSTGLGAIVRSPATTTYRKLLYSNVIGCLTGMYDTDFLGKCYMPLIRKRQDMGLWLSILKKCNKAYCLPEVLAYYRIDSGMTKNKLDAAKYQWRFYRDVTKLNLIQSSWYFVWYSVLGLVKYKK</sequence>
<dbReference type="Pfam" id="PF00535">
    <property type="entry name" value="Glycos_transf_2"/>
    <property type="match status" value="1"/>
</dbReference>
<reference evidence="2" key="1">
    <citation type="journal article" date="2012" name="APMIS">
        <title>Evidence of interspecies O antigen gene cluster transfer between Shigella boydii 15 and Escherichia fergusonii.</title>
        <authorList>
            <person name="Azmuda N."/>
            <person name="Rahman M.Z."/>
            <person name="Sultana M."/>
            <person name="Jenssen E.L."/>
            <person name="Khan S.I."/>
            <person name="Birkeland N.K."/>
        </authorList>
    </citation>
    <scope>NUCLEOTIDE SEQUENCE</scope>
    <source>
        <strain evidence="2">Iso10</strain>
    </source>
</reference>
<protein>
    <submittedName>
        <fullName evidence="2">WfeI</fullName>
    </submittedName>
</protein>
<organism evidence="2">
    <name type="scientific">Escherichia fergusonii</name>
    <dbReference type="NCBI Taxonomy" id="564"/>
    <lineage>
        <taxon>Bacteria</taxon>
        <taxon>Pseudomonadati</taxon>
        <taxon>Pseudomonadota</taxon>
        <taxon>Gammaproteobacteria</taxon>
        <taxon>Enterobacterales</taxon>
        <taxon>Enterobacteriaceae</taxon>
        <taxon>Escherichia</taxon>
    </lineage>
</organism>
<dbReference type="InterPro" id="IPR001173">
    <property type="entry name" value="Glyco_trans_2-like"/>
</dbReference>
<dbReference type="PANTHER" id="PTHR22916">
    <property type="entry name" value="GLYCOSYLTRANSFERASE"/>
    <property type="match status" value="1"/>
</dbReference>
<dbReference type="Gene3D" id="3.90.550.10">
    <property type="entry name" value="Spore Coat Polysaccharide Biosynthesis Protein SpsA, Chain A"/>
    <property type="match status" value="1"/>
</dbReference>
<dbReference type="SUPFAM" id="SSF53448">
    <property type="entry name" value="Nucleotide-diphospho-sugar transferases"/>
    <property type="match status" value="1"/>
</dbReference>
<reference evidence="2" key="2">
    <citation type="submission" date="2015-10" db="EMBL/GenBank/DDBJ databases">
        <authorList>
            <person name="Gilbert D.G."/>
        </authorList>
    </citation>
    <scope>NUCLEOTIDE SEQUENCE</scope>
    <source>
        <strain evidence="2">Iso10</strain>
    </source>
</reference>
<proteinExistence type="predicted"/>
<accession>A0A2D0W3I8</accession>
<feature type="domain" description="Glycosyltransferase 2-like" evidence="1">
    <location>
        <begin position="5"/>
        <end position="132"/>
    </location>
</feature>
<gene>
    <name evidence="2" type="primary">wfeI</name>
</gene>
<dbReference type="AlphaFoldDB" id="A0A2D0W3I8"/>
<evidence type="ECO:0000313" key="2">
    <source>
        <dbReference type="EMBL" id="AOZ21351.1"/>
    </source>
</evidence>
<dbReference type="CDD" id="cd00761">
    <property type="entry name" value="Glyco_tranf_GTA_type"/>
    <property type="match status" value="1"/>
</dbReference>
<dbReference type="RefSeq" id="WP_223684539.1">
    <property type="nucleotide sequence ID" value="NZ_CP095786.1"/>
</dbReference>
<evidence type="ECO:0000259" key="1">
    <source>
        <dbReference type="Pfam" id="PF00535"/>
    </source>
</evidence>
<dbReference type="EMBL" id="KT943465">
    <property type="protein sequence ID" value="AOZ21351.1"/>
    <property type="molecule type" value="Genomic_DNA"/>
</dbReference>
<name>A0A2D0W3I8_ESCFE</name>